<dbReference type="SUPFAM" id="SSF53098">
    <property type="entry name" value="Ribonuclease H-like"/>
    <property type="match status" value="1"/>
</dbReference>
<dbReference type="InterPro" id="IPR036691">
    <property type="entry name" value="Endo/exonu/phosph_ase_sf"/>
</dbReference>
<dbReference type="SUPFAM" id="SSF56219">
    <property type="entry name" value="DNase I-like"/>
    <property type="match status" value="1"/>
</dbReference>
<accession>A0A0B4GFA9</accession>
<keyword evidence="6" id="KW-0808">Transferase</keyword>
<dbReference type="GO" id="GO:0004523">
    <property type="term" value="F:RNA-DNA hybrid ribonuclease activity"/>
    <property type="evidence" value="ECO:0007669"/>
    <property type="project" value="InterPro"/>
</dbReference>
<reference evidence="6 7" key="1">
    <citation type="journal article" date="2014" name="Proc. Natl. Acad. Sci. U.S.A.">
        <title>Trajectory and genomic determinants of fungal-pathogen speciation and host adaptation.</title>
        <authorList>
            <person name="Hu X."/>
            <person name="Xiao G."/>
            <person name="Zheng P."/>
            <person name="Shang Y."/>
            <person name="Su Y."/>
            <person name="Zhang X."/>
            <person name="Liu X."/>
            <person name="Zhan S."/>
            <person name="St Leger R.J."/>
            <person name="Wang C."/>
        </authorList>
    </citation>
    <scope>NUCLEOTIDE SEQUENCE [LARGE SCALE GENOMIC DNA]</scope>
    <source>
        <strain evidence="6 7">ARSEF 977</strain>
    </source>
</reference>
<name>A0A0B4GFA9_METGA</name>
<feature type="region of interest" description="Disordered" evidence="3">
    <location>
        <begin position="166"/>
        <end position="201"/>
    </location>
</feature>
<dbReference type="InterPro" id="IPR002156">
    <property type="entry name" value="RNaseH_domain"/>
</dbReference>
<keyword evidence="7" id="KW-1185">Reference proteome</keyword>
<dbReference type="HOGENOM" id="CLU_000680_23_0_1"/>
<dbReference type="InterPro" id="IPR000477">
    <property type="entry name" value="RT_dom"/>
</dbReference>
<sequence>MVISQPATPERGAGAQLDEQYPDSFNLRARQQLLKTGPPVTLQPFQPSSSPTRSLAAYDRDRGHRRNRRLDKGTQDSTTNRFAALAEEDDATQTSTPVFDLEAETEEIIKTQKERLDIRAKVLRTYAEAITACTRKFTTGYGLHIANEFQSTLLRHWNQFVRAEEPLIPGNKNTPAPSSLTGTNKPTPPAPAARENTRSDKSVSFANIAKNASRQAPGDVHVHPDRRQTTTIADRTDRRVLLRLKSGSSFFEKGLQIRLALKDKLAIASQDIQDIKPTNTGWAIVARNEKIQQLILEKQNEWGPCIDLDIAEKQIPWHTYLIKNFPKTLHSWDGTLLDFEETIEEEIEAQTGQKPERWHVSQKPNNEDPTKATLVISFLKPLNSNFRLLGQGSYSFKLTKPKKLSQCTHCWNFHPPTRCIATKVCVRCGVKDDVHSADSCGNTTKCANCYGAHEANYENCFARPQKLRGSFQKLSKTQLIYARQLGQEDFKRKNNTQQTDSDQLPLAVEQGDGDAFPLQDAEMSGTEPIQTTQVPETNPVNIVDHEDRGDTPGERAKEKDDEETEEEAAEGEEAEEEEIEEALPPPAQSYPTGTNTKQDQHVIPKLHFYITGKGASQTATKQNSTTSTSTIKDPYFTIKKQFRPQPRTDDIEPPSEATAREPPSEITSGEIIEVRTPRRTSATHSPPSSPPLAARRRDQSPSKIRRITTRGPNVDKGEGAHCAALQLAFQEGYNIVLIQEPNTSYNAQKGLCRTQHHPGFLCFSPVDNRNIQAEQLLPARHRDLLWVQVNGTTILNIYNRPEEETSLDLIESWTTPNRCVVAGDMNAFHPSWQADRRASQDGKRIFNWTQEHDLILLNDPETSTTMPRLNKRSSTIDLVFSNIATATTTIEEHLTTGSLHYTVGTEIPDNESSPRTPGKIHVGLPEEIKAFAKHVASAASSLPRCIRSRQDIDDAAGQLLQVLQDAAKACGRMSRGKRARQNPWWNKECKEAHESLRAARYTAESRHGENVQRARIYFKRTIRRAKRNFWRTVVADITNPANIFQITRWIKPRQQLQPPPIQHGNEVYTTNLERANILRKEKLERRDASDDIPDPWTPTVSPTQQIPFSSHIPVSEAQDALLKTGNTTPGLDGITTKMLQAIWPSISQVTTLLYNACLALGYHPSPFKTAEVAMIPKLNKRYLSDISAWRPISLLSCPSKGLERVIGRRLAYLAIKHKVLHPNQAGALPKRSATDIVTALVYDVERALGNGKVATLVTMDVKGAFDAILPNRLVLRLRQQGWPDFLVWWIHHFVSHRRALVRFQDAKTEPAELPCGLPQGSPISPILYLLATTPIYSLPGATERYGYADDTAMLFIGDTLEEKQELPPVSHQGREVKAQKSMRWLGVWLDRKLTFNTHIEKWSLKANKVISQLRFVNNTVRGTSAITARRAVYAVALPTLLYGLDTWFPGFPSETTHRRERTITKTQLSKLQVILNKACHAVLPVWKTTPRVILWKEAGIPPADVILKQMQARTALRYAMLDAAHPIARRLRQAQHEVDQSNHPTVHSRTLRRQSRLLRTAACTKGVERPKLIPRRFKDTIPTECADRRPPKETAVLQFQHWLKEKPPGYVVFSDGSKTEMDTAGYGFAVFHNGRLVDWGCGQLGCREVFDAEIHGAVEGLRCAVLANFTNEPITVCMDNTSVIDCIGATAPNSSQASFRAFQKIGDKYPYQASVKWCPGHSNIFGNELADLLAKQGANLPVPEHLPSVSYRRRQVKGQIAVDYQQWWQGVEKAGYSSLGLPAELRKLPELALPRRLLGYLLAARSHHGDFADYHERFHPGQATLECPCGRQKSPTHLFYCRKIPRHLRVRLIPDPEAAIGRFLGRSYKVYLRIADFYYTKINKRY</sequence>
<gene>
    <name evidence="6" type="ORF">MGU_11467</name>
</gene>
<feature type="domain" description="RNase H type-1" evidence="5">
    <location>
        <begin position="1606"/>
        <end position="1739"/>
    </location>
</feature>
<dbReference type="InterPro" id="IPR036397">
    <property type="entry name" value="RNaseH_sf"/>
</dbReference>
<comment type="caution">
    <text evidence="6">The sequence shown here is derived from an EMBL/GenBank/DDBJ whole genome shotgun (WGS) entry which is preliminary data.</text>
</comment>
<feature type="region of interest" description="Disordered" evidence="3">
    <location>
        <begin position="36"/>
        <end position="79"/>
    </location>
</feature>
<evidence type="ECO:0000256" key="1">
    <source>
        <dbReference type="ARBA" id="ARBA00004173"/>
    </source>
</evidence>
<dbReference type="PROSITE" id="PS50878">
    <property type="entry name" value="RT_POL"/>
    <property type="match status" value="1"/>
</dbReference>
<dbReference type="Proteomes" id="UP000031192">
    <property type="component" value="Unassembled WGS sequence"/>
</dbReference>
<organism evidence="6 7">
    <name type="scientific">Metarhizium guizhouense (strain ARSEF 977)</name>
    <dbReference type="NCBI Taxonomy" id="1276136"/>
    <lineage>
        <taxon>Eukaryota</taxon>
        <taxon>Fungi</taxon>
        <taxon>Dikarya</taxon>
        <taxon>Ascomycota</taxon>
        <taxon>Pezizomycotina</taxon>
        <taxon>Sordariomycetes</taxon>
        <taxon>Hypocreomycetidae</taxon>
        <taxon>Hypocreales</taxon>
        <taxon>Clavicipitaceae</taxon>
        <taxon>Metarhizium</taxon>
    </lineage>
</organism>
<dbReference type="InterPro" id="IPR043502">
    <property type="entry name" value="DNA/RNA_pol_sf"/>
</dbReference>
<proteinExistence type="predicted"/>
<feature type="region of interest" description="Disordered" evidence="3">
    <location>
        <begin position="1084"/>
        <end position="1103"/>
    </location>
</feature>
<dbReference type="GO" id="GO:0003676">
    <property type="term" value="F:nucleic acid binding"/>
    <property type="evidence" value="ECO:0007669"/>
    <property type="project" value="InterPro"/>
</dbReference>
<keyword evidence="2" id="KW-0496">Mitochondrion</keyword>
<dbReference type="Gene3D" id="3.60.10.10">
    <property type="entry name" value="Endonuclease/exonuclease/phosphatase"/>
    <property type="match status" value="1"/>
</dbReference>
<feature type="compositionally biased region" description="Polar residues" evidence="3">
    <location>
        <begin position="614"/>
        <end position="631"/>
    </location>
</feature>
<evidence type="ECO:0000313" key="6">
    <source>
        <dbReference type="EMBL" id="KID81148.1"/>
    </source>
</evidence>
<dbReference type="CDD" id="cd09276">
    <property type="entry name" value="Rnase_HI_RT_non_LTR"/>
    <property type="match status" value="1"/>
</dbReference>
<evidence type="ECO:0000256" key="2">
    <source>
        <dbReference type="ARBA" id="ARBA00023128"/>
    </source>
</evidence>
<dbReference type="SUPFAM" id="SSF56672">
    <property type="entry name" value="DNA/RNA polymerases"/>
    <property type="match status" value="1"/>
</dbReference>
<evidence type="ECO:0000313" key="7">
    <source>
        <dbReference type="Proteomes" id="UP000031192"/>
    </source>
</evidence>
<dbReference type="OrthoDB" id="4939572at2759"/>
<keyword evidence="6" id="KW-0548">Nucleotidyltransferase</keyword>
<comment type="subcellular location">
    <subcellularLocation>
        <location evidence="1">Mitochondrion</location>
    </subcellularLocation>
</comment>
<feature type="domain" description="Reverse transcriptase" evidence="4">
    <location>
        <begin position="1156"/>
        <end position="1420"/>
    </location>
</feature>
<dbReference type="Gene3D" id="3.30.420.10">
    <property type="entry name" value="Ribonuclease H-like superfamily/Ribonuclease H"/>
    <property type="match status" value="1"/>
</dbReference>
<dbReference type="InterPro" id="IPR012337">
    <property type="entry name" value="RNaseH-like_sf"/>
</dbReference>
<dbReference type="GO" id="GO:0005739">
    <property type="term" value="C:mitochondrion"/>
    <property type="evidence" value="ECO:0007669"/>
    <property type="project" value="UniProtKB-SubCell"/>
</dbReference>
<evidence type="ECO:0000259" key="4">
    <source>
        <dbReference type="PROSITE" id="PS50878"/>
    </source>
</evidence>
<feature type="compositionally biased region" description="Basic and acidic residues" evidence="3">
    <location>
        <begin position="543"/>
        <end position="559"/>
    </location>
</feature>
<evidence type="ECO:0000256" key="3">
    <source>
        <dbReference type="SAM" id="MobiDB-lite"/>
    </source>
</evidence>
<feature type="compositionally biased region" description="Polar residues" evidence="3">
    <location>
        <begin position="527"/>
        <end position="540"/>
    </location>
</feature>
<feature type="compositionally biased region" description="Acidic residues" evidence="3">
    <location>
        <begin position="560"/>
        <end position="581"/>
    </location>
</feature>
<dbReference type="PANTHER" id="PTHR33481:SF1">
    <property type="entry name" value="ENDONUCLEASE_EXONUCLEASE_PHOSPHATASE DOMAIN-CONTAINING PROTEIN-RELATED"/>
    <property type="match status" value="1"/>
</dbReference>
<dbReference type="GO" id="GO:0003964">
    <property type="term" value="F:RNA-directed DNA polymerase activity"/>
    <property type="evidence" value="ECO:0007669"/>
    <property type="project" value="UniProtKB-KW"/>
</dbReference>
<dbReference type="Pfam" id="PF00078">
    <property type="entry name" value="RVT_1"/>
    <property type="match status" value="1"/>
</dbReference>
<evidence type="ECO:0000259" key="5">
    <source>
        <dbReference type="PROSITE" id="PS50879"/>
    </source>
</evidence>
<dbReference type="CDD" id="cd01650">
    <property type="entry name" value="RT_nLTR_like"/>
    <property type="match status" value="1"/>
</dbReference>
<dbReference type="Pfam" id="PF00075">
    <property type="entry name" value="RNase_H"/>
    <property type="match status" value="1"/>
</dbReference>
<feature type="compositionally biased region" description="Polar residues" evidence="3">
    <location>
        <begin position="43"/>
        <end position="53"/>
    </location>
</feature>
<feature type="region of interest" description="Disordered" evidence="3">
    <location>
        <begin position="526"/>
        <end position="598"/>
    </location>
</feature>
<dbReference type="EMBL" id="AZNH01000195">
    <property type="protein sequence ID" value="KID81148.1"/>
    <property type="molecule type" value="Genomic_DNA"/>
</dbReference>
<dbReference type="PROSITE" id="PS50879">
    <property type="entry name" value="RNASE_H_1"/>
    <property type="match status" value="1"/>
</dbReference>
<feature type="region of interest" description="Disordered" evidence="3">
    <location>
        <begin position="614"/>
        <end position="716"/>
    </location>
</feature>
<protein>
    <submittedName>
        <fullName evidence="6">Reverse transcriptase</fullName>
    </submittedName>
</protein>
<dbReference type="PANTHER" id="PTHR33481">
    <property type="entry name" value="REVERSE TRANSCRIPTASE"/>
    <property type="match status" value="1"/>
</dbReference>
<keyword evidence="6" id="KW-0695">RNA-directed DNA polymerase</keyword>
<dbReference type="Pfam" id="PF14529">
    <property type="entry name" value="Exo_endo_phos_2"/>
    <property type="match status" value="1"/>
</dbReference>
<feature type="compositionally biased region" description="Polar residues" evidence="3">
    <location>
        <begin position="171"/>
        <end position="185"/>
    </location>
</feature>
<dbReference type="InterPro" id="IPR005135">
    <property type="entry name" value="Endo/exonuclease/phosphatase"/>
</dbReference>